<evidence type="ECO:0000313" key="4">
    <source>
        <dbReference type="Proteomes" id="UP000646827"/>
    </source>
</evidence>
<proteinExistence type="predicted"/>
<dbReference type="AlphaFoldDB" id="A0A8H7S3A8"/>
<accession>A0A8H7S3A8</accession>
<dbReference type="Proteomes" id="UP000646827">
    <property type="component" value="Unassembled WGS sequence"/>
</dbReference>
<dbReference type="InterPro" id="IPR058706">
    <property type="entry name" value="zf-C2H2_AHC1-like"/>
</dbReference>
<feature type="region of interest" description="Disordered" evidence="1">
    <location>
        <begin position="134"/>
        <end position="154"/>
    </location>
</feature>
<dbReference type="EMBL" id="JAEPRB010000091">
    <property type="protein sequence ID" value="KAG2222122.1"/>
    <property type="molecule type" value="Genomic_DNA"/>
</dbReference>
<reference evidence="3 4" key="1">
    <citation type="submission" date="2020-12" db="EMBL/GenBank/DDBJ databases">
        <title>Metabolic potential, ecology and presence of endohyphal bacteria is reflected in genomic diversity of Mucoromycotina.</title>
        <authorList>
            <person name="Muszewska A."/>
            <person name="Okrasinska A."/>
            <person name="Steczkiewicz K."/>
            <person name="Drgas O."/>
            <person name="Orlowska M."/>
            <person name="Perlinska-Lenart U."/>
            <person name="Aleksandrzak-Piekarczyk T."/>
            <person name="Szatraj K."/>
            <person name="Zielenkiewicz U."/>
            <person name="Pilsyk S."/>
            <person name="Malc E."/>
            <person name="Mieczkowski P."/>
            <person name="Kruszewska J.S."/>
            <person name="Biernat P."/>
            <person name="Pawlowska J."/>
        </authorList>
    </citation>
    <scope>NUCLEOTIDE SEQUENCE [LARGE SCALE GENOMIC DNA]</scope>
    <source>
        <strain evidence="3 4">CBS 142.35</strain>
    </source>
</reference>
<name>A0A8H7S3A8_9FUNG</name>
<evidence type="ECO:0000256" key="1">
    <source>
        <dbReference type="SAM" id="MobiDB-lite"/>
    </source>
</evidence>
<comment type="caution">
    <text evidence="3">The sequence shown here is derived from an EMBL/GenBank/DDBJ whole genome shotgun (WGS) entry which is preliminary data.</text>
</comment>
<sequence length="154" mass="17452">MNKAQNTLRDLQAAIENESLAGESTHYTRRSAAVATLANALYQSNLSNGPTQQPQQLPYYYYNNRSNSHSQRNQGLYGRRADGVYVRLSCPVCKRDDFANRQGFLNHCRLSHKLEFGPYEQTMIQCGTPVDESQVPMDDPCRSRPITMPIPPIK</sequence>
<keyword evidence="4" id="KW-1185">Reference proteome</keyword>
<gene>
    <name evidence="3" type="ORF">INT45_007558</name>
</gene>
<dbReference type="OrthoDB" id="1741717at2759"/>
<dbReference type="Pfam" id="PF25909">
    <property type="entry name" value="zf-C2H2_AHC1"/>
    <property type="match status" value="1"/>
</dbReference>
<evidence type="ECO:0000259" key="2">
    <source>
        <dbReference type="Pfam" id="PF25909"/>
    </source>
</evidence>
<protein>
    <recommendedName>
        <fullName evidence="2">AHC1-like C2H2 zinc-finger domain-containing protein</fullName>
    </recommendedName>
</protein>
<organism evidence="3 4">
    <name type="scientific">Circinella minor</name>
    <dbReference type="NCBI Taxonomy" id="1195481"/>
    <lineage>
        <taxon>Eukaryota</taxon>
        <taxon>Fungi</taxon>
        <taxon>Fungi incertae sedis</taxon>
        <taxon>Mucoromycota</taxon>
        <taxon>Mucoromycotina</taxon>
        <taxon>Mucoromycetes</taxon>
        <taxon>Mucorales</taxon>
        <taxon>Lichtheimiaceae</taxon>
        <taxon>Circinella</taxon>
    </lineage>
</organism>
<feature type="domain" description="AHC1-like C2H2 zinc-finger" evidence="2">
    <location>
        <begin position="72"/>
        <end position="117"/>
    </location>
</feature>
<evidence type="ECO:0000313" key="3">
    <source>
        <dbReference type="EMBL" id="KAG2222122.1"/>
    </source>
</evidence>